<dbReference type="PROSITE" id="PS00028">
    <property type="entry name" value="ZINC_FINGER_C2H2_1"/>
    <property type="match status" value="5"/>
</dbReference>
<comment type="subcellular location">
    <subcellularLocation>
        <location evidence="1">Nucleus</location>
    </subcellularLocation>
</comment>
<feature type="compositionally biased region" description="Polar residues" evidence="12">
    <location>
        <begin position="1417"/>
        <end position="1426"/>
    </location>
</feature>
<dbReference type="FunFam" id="3.30.160.60:FF:001668">
    <property type="entry name" value="transcriptional repressor CTCF"/>
    <property type="match status" value="1"/>
</dbReference>
<dbReference type="InterPro" id="IPR013087">
    <property type="entry name" value="Znf_C2H2_type"/>
</dbReference>
<feature type="compositionally biased region" description="Polar residues" evidence="12">
    <location>
        <begin position="717"/>
        <end position="731"/>
    </location>
</feature>
<keyword evidence="6" id="KW-0805">Transcription regulation</keyword>
<sequence>MDHEDESSTSNAGHQNLNDLHNYLTTFNKEIEPGEDVLSTIGVDTEVGDVGDLYTSSGSHSLQDTGEVTVAGQFSSGFYSEQGILDNPLSVEAGQSMHGLESVPDHDGEEDLTSSIKQEVGTMDLDTVPEHLDGFREHVQLTDTLQNQGLIMTSLADGLDPTGGKVIRIVSLGDEGQYLTLGDGSQMQILSQELNLDSTPNPDTSYAIQGADTTNVTAAPTRARSLLSLPANAHLGLSGKSSTTSLLTPASGSGGVINTSSSNQMSGVSQLVALQSGDGDLQPQLVALSPGTPLTLSADGLQQYGVLQAGETSATNEVGYQTFNVLPTDLNQEGMNYVLVMTPQDGDDKQAVAQLVDLKQESQEVREELVEVNGEVKRVLHMVPKKAYPTPTGNGGVNNGTQLMCDYCDYTSPKRYLLTRHMKSHSDERPHKCPECNRGFKTPASLINHVNTHTGTRPHKCKTCDAAFTTSGELVRHIRYKHTFEKPHRCPQCDYASVELSKLKRHMRSHTGERPYKCPHCPYASPDTYKLKRHLRIHTGEKPYECDICHARFTQSNSLKAHKLIHSGNKPVFQCTLCPTTCGRKTDLKIHFNKLHAIGSPLECKKCGQILADRYSFKQHMRTHDMDRCFKCDQCDFIANSERSLDQHAAIHNKGKKYECNLCHMTFNLQQSLEKHRLHCTLDSRFVSEKSKELGVIEKSTEESLLCKSDETGNPALPSSSQEEPDNQNPAGKTLTGLGQDIFPAPVIASDTLHKNLLQDIKAGKLGDVPQVVIVHPDGTLEEIPAAAGDKLNLDDIFSALSNTEKQERAIQNEVIQNAAKQESIKEALCVGSDDKPKESDTMDKTEDAGETVQCEASTQAEIESDSESLDGNKAMDSLSKQSRLQQEKESGKETAVLKTNTDGMPAADSDDGFNKGFESSSFSEKLGSSSQPLKVVASAAPAKSSSSVGTVWSSSISTSQSDSPAQLSPIPSSTNDNSTFNISASNCNSSSTINTPSSSSSSTPQFVVVKGYTCLSEDGNTVQPTLVNVAVDKDSLMKMFASLGPAGDGMGLQLLPGDLESATDNGEESGARIAQASIIPLHDMATLTAMGDAESANSNLLGITNEDTLTSRVSGLSELCGLAAEQFEGSSNKDSGFDSTNSLEVGESRQDDSSGLNLKDEIVNSDTSGEGATYIKVLKNGQENKEVLTEKTKGVISSLSLSVGNFVEKSLMSLEEHMEEDKPSSPLLAKPLPASLGNPGSCQKLSTSCELILKEVNCKERQSQPHTSKTSSITDGNTSSPVRVRDNKPEVKISLSDDTLSEPSQLMDVEGSSVFHLSDARSLSIQSTFSEAPPGNLFSDSLVEDASAPHGDLAASDYELNAEIDVCGVTGQDLGSDKLQVTKVESGDGYSEEQGQEERSRKVEGKKNGPTKRRASSNTGVDTNIVRTSKRVRKALVKVSM</sequence>
<dbReference type="GO" id="GO:0000981">
    <property type="term" value="F:DNA-binding transcription factor activity, RNA polymerase II-specific"/>
    <property type="evidence" value="ECO:0007669"/>
    <property type="project" value="TreeGrafter"/>
</dbReference>
<feature type="coiled-coil region" evidence="11">
    <location>
        <begin position="348"/>
        <end position="375"/>
    </location>
</feature>
<evidence type="ECO:0000256" key="4">
    <source>
        <dbReference type="ARBA" id="ARBA00022771"/>
    </source>
</evidence>
<feature type="compositionally biased region" description="Polar residues" evidence="12">
    <location>
        <begin position="1265"/>
        <end position="1282"/>
    </location>
</feature>
<dbReference type="GO" id="GO:0008270">
    <property type="term" value="F:zinc ion binding"/>
    <property type="evidence" value="ECO:0007669"/>
    <property type="project" value="UniProtKB-KW"/>
</dbReference>
<comment type="caution">
    <text evidence="14">The sequence shown here is derived from an EMBL/GenBank/DDBJ whole genome shotgun (WGS) entry which is preliminary data.</text>
</comment>
<feature type="region of interest" description="Disordered" evidence="12">
    <location>
        <begin position="705"/>
        <end position="737"/>
    </location>
</feature>
<dbReference type="Proteomes" id="UP000762676">
    <property type="component" value="Unassembled WGS sequence"/>
</dbReference>
<evidence type="ECO:0000256" key="12">
    <source>
        <dbReference type="SAM" id="MobiDB-lite"/>
    </source>
</evidence>
<keyword evidence="15" id="KW-1185">Reference proteome</keyword>
<dbReference type="Pfam" id="PF23611">
    <property type="entry name" value="zf-C2H2_16"/>
    <property type="match status" value="2"/>
</dbReference>
<gene>
    <name evidence="14" type="ORF">ElyMa_005390300</name>
</gene>
<feature type="region of interest" description="Disordered" evidence="12">
    <location>
        <begin position="1385"/>
        <end position="1426"/>
    </location>
</feature>
<dbReference type="Pfam" id="PF00096">
    <property type="entry name" value="zf-C2H2"/>
    <property type="match status" value="4"/>
</dbReference>
<feature type="domain" description="C2H2-type" evidence="13">
    <location>
        <begin position="544"/>
        <end position="571"/>
    </location>
</feature>
<feature type="region of interest" description="Disordered" evidence="12">
    <location>
        <begin position="240"/>
        <end position="261"/>
    </location>
</feature>
<protein>
    <submittedName>
        <fullName evidence="14">Transcriptional repressor CTCF</fullName>
    </submittedName>
</protein>
<evidence type="ECO:0000256" key="1">
    <source>
        <dbReference type="ARBA" id="ARBA00004123"/>
    </source>
</evidence>
<feature type="region of interest" description="Disordered" evidence="12">
    <location>
        <begin position="831"/>
        <end position="932"/>
    </location>
</feature>
<dbReference type="PANTHER" id="PTHR24408">
    <property type="entry name" value="ZINC FINGER PROTEIN"/>
    <property type="match status" value="1"/>
</dbReference>
<feature type="region of interest" description="Disordered" evidence="12">
    <location>
        <begin position="1260"/>
        <end position="1287"/>
    </location>
</feature>
<feature type="compositionally biased region" description="Polar residues" evidence="12">
    <location>
        <begin position="965"/>
        <end position="982"/>
    </location>
</feature>
<keyword evidence="5" id="KW-0862">Zinc</keyword>
<dbReference type="FunFam" id="3.30.160.60:FF:000286">
    <property type="entry name" value="Zinc finger protein 770"/>
    <property type="match status" value="1"/>
</dbReference>
<evidence type="ECO:0000256" key="11">
    <source>
        <dbReference type="SAM" id="Coils"/>
    </source>
</evidence>
<dbReference type="FunFam" id="3.30.160.60:FF:000373">
    <property type="entry name" value="Putative transcriptional repressor ctcf"/>
    <property type="match status" value="1"/>
</dbReference>
<feature type="compositionally biased region" description="Basic and acidic residues" evidence="12">
    <location>
        <begin position="1397"/>
        <end position="1408"/>
    </location>
</feature>
<keyword evidence="9" id="KW-0539">Nucleus</keyword>
<feature type="domain" description="C2H2-type" evidence="13">
    <location>
        <begin position="488"/>
        <end position="515"/>
    </location>
</feature>
<keyword evidence="2" id="KW-0479">Metal-binding</keyword>
<keyword evidence="4 10" id="KW-0863">Zinc-finger</keyword>
<evidence type="ECO:0000313" key="15">
    <source>
        <dbReference type="Proteomes" id="UP000762676"/>
    </source>
</evidence>
<name>A0AAV4EGF7_9GAST</name>
<feature type="compositionally biased region" description="Low complexity" evidence="12">
    <location>
        <begin position="947"/>
        <end position="964"/>
    </location>
</feature>
<keyword evidence="3" id="KW-0677">Repeat</keyword>
<dbReference type="FunFam" id="3.30.160.60:FF:000049">
    <property type="entry name" value="transcriptional repressor CTCF isoform X1"/>
    <property type="match status" value="1"/>
</dbReference>
<evidence type="ECO:0000256" key="2">
    <source>
        <dbReference type="ARBA" id="ARBA00022723"/>
    </source>
</evidence>
<evidence type="ECO:0000313" key="14">
    <source>
        <dbReference type="EMBL" id="GFR59730.1"/>
    </source>
</evidence>
<evidence type="ECO:0000256" key="6">
    <source>
        <dbReference type="ARBA" id="ARBA00023015"/>
    </source>
</evidence>
<evidence type="ECO:0000256" key="7">
    <source>
        <dbReference type="ARBA" id="ARBA00023125"/>
    </source>
</evidence>
<organism evidence="14 15">
    <name type="scientific">Elysia marginata</name>
    <dbReference type="NCBI Taxonomy" id="1093978"/>
    <lineage>
        <taxon>Eukaryota</taxon>
        <taxon>Metazoa</taxon>
        <taxon>Spiralia</taxon>
        <taxon>Lophotrochozoa</taxon>
        <taxon>Mollusca</taxon>
        <taxon>Gastropoda</taxon>
        <taxon>Heterobranchia</taxon>
        <taxon>Euthyneura</taxon>
        <taxon>Panpulmonata</taxon>
        <taxon>Sacoglossa</taxon>
        <taxon>Placobranchoidea</taxon>
        <taxon>Plakobranchidae</taxon>
        <taxon>Elysia</taxon>
    </lineage>
</organism>
<feature type="domain" description="C2H2-type" evidence="13">
    <location>
        <begin position="459"/>
        <end position="487"/>
    </location>
</feature>
<dbReference type="PROSITE" id="PS50157">
    <property type="entry name" value="ZINC_FINGER_C2H2_2"/>
    <property type="match status" value="8"/>
</dbReference>
<accession>A0AAV4EGF7</accession>
<feature type="domain" description="C2H2-type" evidence="13">
    <location>
        <begin position="602"/>
        <end position="629"/>
    </location>
</feature>
<feature type="domain" description="C2H2-type" evidence="13">
    <location>
        <begin position="630"/>
        <end position="657"/>
    </location>
</feature>
<feature type="domain" description="C2H2-type" evidence="13">
    <location>
        <begin position="516"/>
        <end position="543"/>
    </location>
</feature>
<evidence type="ECO:0000259" key="13">
    <source>
        <dbReference type="PROSITE" id="PS50157"/>
    </source>
</evidence>
<feature type="compositionally biased region" description="Basic and acidic residues" evidence="12">
    <location>
        <begin position="1147"/>
        <end position="1163"/>
    </location>
</feature>
<dbReference type="EMBL" id="BMAT01010738">
    <property type="protein sequence ID" value="GFR59730.1"/>
    <property type="molecule type" value="Genomic_DNA"/>
</dbReference>
<evidence type="ECO:0000256" key="10">
    <source>
        <dbReference type="PROSITE-ProRule" id="PRU00042"/>
    </source>
</evidence>
<proteinExistence type="predicted"/>
<feature type="domain" description="C2H2-type" evidence="13">
    <location>
        <begin position="403"/>
        <end position="430"/>
    </location>
</feature>
<evidence type="ECO:0000256" key="3">
    <source>
        <dbReference type="ARBA" id="ARBA00022737"/>
    </source>
</evidence>
<dbReference type="InterPro" id="IPR036236">
    <property type="entry name" value="Znf_C2H2_sf"/>
</dbReference>
<feature type="compositionally biased region" description="Low complexity" evidence="12">
    <location>
        <begin position="916"/>
        <end position="932"/>
    </location>
</feature>
<keyword evidence="7" id="KW-0238">DNA-binding</keyword>
<dbReference type="SUPFAM" id="SSF57667">
    <property type="entry name" value="beta-beta-alpha zinc fingers"/>
    <property type="match status" value="5"/>
</dbReference>
<evidence type="ECO:0000256" key="8">
    <source>
        <dbReference type="ARBA" id="ARBA00023163"/>
    </source>
</evidence>
<reference evidence="14 15" key="1">
    <citation type="journal article" date="2021" name="Elife">
        <title>Chloroplast acquisition without the gene transfer in kleptoplastic sea slugs, Plakobranchus ocellatus.</title>
        <authorList>
            <person name="Maeda T."/>
            <person name="Takahashi S."/>
            <person name="Yoshida T."/>
            <person name="Shimamura S."/>
            <person name="Takaki Y."/>
            <person name="Nagai Y."/>
            <person name="Toyoda A."/>
            <person name="Suzuki Y."/>
            <person name="Arimoto A."/>
            <person name="Ishii H."/>
            <person name="Satoh N."/>
            <person name="Nishiyama T."/>
            <person name="Hasebe M."/>
            <person name="Maruyama T."/>
            <person name="Minagawa J."/>
            <person name="Obokata J."/>
            <person name="Shigenobu S."/>
        </authorList>
    </citation>
    <scope>NUCLEOTIDE SEQUENCE [LARGE SCALE GENOMIC DNA]</scope>
</reference>
<dbReference type="FunFam" id="3.30.160.60:FF:002321">
    <property type="entry name" value="Putative transcriptional repressor ctcf"/>
    <property type="match status" value="1"/>
</dbReference>
<evidence type="ECO:0000256" key="9">
    <source>
        <dbReference type="ARBA" id="ARBA00023242"/>
    </source>
</evidence>
<dbReference type="PANTHER" id="PTHR24408:SF34">
    <property type="entry name" value="ZINC FINGER PROTEIN 672-RELATED"/>
    <property type="match status" value="1"/>
</dbReference>
<feature type="domain" description="C2H2-type" evidence="13">
    <location>
        <begin position="431"/>
        <end position="458"/>
    </location>
</feature>
<dbReference type="InterPro" id="IPR056438">
    <property type="entry name" value="Znf-C2H2_CTCF"/>
</dbReference>
<feature type="compositionally biased region" description="Basic and acidic residues" evidence="12">
    <location>
        <begin position="833"/>
        <end position="848"/>
    </location>
</feature>
<feature type="compositionally biased region" description="Polar residues" evidence="12">
    <location>
        <begin position="1130"/>
        <end position="1144"/>
    </location>
</feature>
<keyword evidence="8" id="KW-0804">Transcription</keyword>
<dbReference type="GO" id="GO:0043565">
    <property type="term" value="F:sequence-specific DNA binding"/>
    <property type="evidence" value="ECO:0007669"/>
    <property type="project" value="TreeGrafter"/>
</dbReference>
<dbReference type="SMART" id="SM00355">
    <property type="entry name" value="ZnF_C2H2"/>
    <property type="match status" value="10"/>
</dbReference>
<keyword evidence="11" id="KW-0175">Coiled coil</keyword>
<dbReference type="GO" id="GO:0005634">
    <property type="term" value="C:nucleus"/>
    <property type="evidence" value="ECO:0007669"/>
    <property type="project" value="UniProtKB-SubCell"/>
</dbReference>
<evidence type="ECO:0000256" key="5">
    <source>
        <dbReference type="ARBA" id="ARBA00022833"/>
    </source>
</evidence>
<dbReference type="Gene3D" id="3.30.160.60">
    <property type="entry name" value="Classic Zinc Finger"/>
    <property type="match status" value="7"/>
</dbReference>
<feature type="region of interest" description="Disordered" evidence="12">
    <location>
        <begin position="1130"/>
        <end position="1165"/>
    </location>
</feature>
<feature type="region of interest" description="Disordered" evidence="12">
    <location>
        <begin position="947"/>
        <end position="982"/>
    </location>
</feature>